<feature type="domain" description="RNA polymerase sigma-70 region 4" evidence="7">
    <location>
        <begin position="128"/>
        <end position="174"/>
    </location>
</feature>
<evidence type="ECO:0000256" key="1">
    <source>
        <dbReference type="ARBA" id="ARBA00010641"/>
    </source>
</evidence>
<dbReference type="Gene3D" id="1.10.1740.10">
    <property type="match status" value="1"/>
</dbReference>
<name>A0A518B9A7_9BACT</name>
<dbReference type="GO" id="GO:0016987">
    <property type="term" value="F:sigma factor activity"/>
    <property type="evidence" value="ECO:0007669"/>
    <property type="project" value="UniProtKB-KW"/>
</dbReference>
<dbReference type="InterPro" id="IPR036388">
    <property type="entry name" value="WH-like_DNA-bd_sf"/>
</dbReference>
<dbReference type="EMBL" id="CP036279">
    <property type="protein sequence ID" value="QDU63542.1"/>
    <property type="molecule type" value="Genomic_DNA"/>
</dbReference>
<organism evidence="8 9">
    <name type="scientific">Kolteria novifilia</name>
    <dbReference type="NCBI Taxonomy" id="2527975"/>
    <lineage>
        <taxon>Bacteria</taxon>
        <taxon>Pseudomonadati</taxon>
        <taxon>Planctomycetota</taxon>
        <taxon>Planctomycetia</taxon>
        <taxon>Kolteriales</taxon>
        <taxon>Kolteriaceae</taxon>
        <taxon>Kolteria</taxon>
    </lineage>
</organism>
<dbReference type="InterPro" id="IPR039425">
    <property type="entry name" value="RNA_pol_sigma-70-like"/>
</dbReference>
<dbReference type="AlphaFoldDB" id="A0A518B9A7"/>
<keyword evidence="5" id="KW-0804">Transcription</keyword>
<sequence length="187" mass="20879">MPDQDALDMAQVQRGNRECFKHLVARHQSALFRYAQSKLGGRSLAEDAVQETFLAAYASRHAFDLAGNFRGWLWTIMVNSCRRLGRLDQRHDRTRIPLVEGQAIAGSAADATAELERAEQRELLASRLGAIPEAQADAIRMRFFGELAFEEIAEVMGCPTATVKSRVRYGLTNLSTLLRQAEEKSTP</sequence>
<keyword evidence="2" id="KW-0805">Transcription regulation</keyword>
<dbReference type="Pfam" id="PF04545">
    <property type="entry name" value="Sigma70_r4"/>
    <property type="match status" value="1"/>
</dbReference>
<evidence type="ECO:0000256" key="3">
    <source>
        <dbReference type="ARBA" id="ARBA00023082"/>
    </source>
</evidence>
<evidence type="ECO:0000256" key="2">
    <source>
        <dbReference type="ARBA" id="ARBA00023015"/>
    </source>
</evidence>
<proteinExistence type="inferred from homology"/>
<dbReference type="InterPro" id="IPR013324">
    <property type="entry name" value="RNA_pol_sigma_r3/r4-like"/>
</dbReference>
<dbReference type="Gene3D" id="1.10.10.10">
    <property type="entry name" value="Winged helix-like DNA-binding domain superfamily/Winged helix DNA-binding domain"/>
    <property type="match status" value="1"/>
</dbReference>
<dbReference type="SUPFAM" id="SSF88946">
    <property type="entry name" value="Sigma2 domain of RNA polymerase sigma factors"/>
    <property type="match status" value="1"/>
</dbReference>
<keyword evidence="4" id="KW-0238">DNA-binding</keyword>
<dbReference type="InterPro" id="IPR007627">
    <property type="entry name" value="RNA_pol_sigma70_r2"/>
</dbReference>
<keyword evidence="3" id="KW-0731">Sigma factor</keyword>
<dbReference type="InterPro" id="IPR007630">
    <property type="entry name" value="RNA_pol_sigma70_r4"/>
</dbReference>
<keyword evidence="9" id="KW-1185">Reference proteome</keyword>
<dbReference type="InterPro" id="IPR014284">
    <property type="entry name" value="RNA_pol_sigma-70_dom"/>
</dbReference>
<dbReference type="SUPFAM" id="SSF88659">
    <property type="entry name" value="Sigma3 and sigma4 domains of RNA polymerase sigma factors"/>
    <property type="match status" value="1"/>
</dbReference>
<reference evidence="8 9" key="1">
    <citation type="submission" date="2019-02" db="EMBL/GenBank/DDBJ databases">
        <title>Deep-cultivation of Planctomycetes and their phenomic and genomic characterization uncovers novel biology.</title>
        <authorList>
            <person name="Wiegand S."/>
            <person name="Jogler M."/>
            <person name="Boedeker C."/>
            <person name="Pinto D."/>
            <person name="Vollmers J."/>
            <person name="Rivas-Marin E."/>
            <person name="Kohn T."/>
            <person name="Peeters S.H."/>
            <person name="Heuer A."/>
            <person name="Rast P."/>
            <person name="Oberbeckmann S."/>
            <person name="Bunk B."/>
            <person name="Jeske O."/>
            <person name="Meyerdierks A."/>
            <person name="Storesund J.E."/>
            <person name="Kallscheuer N."/>
            <person name="Luecker S."/>
            <person name="Lage O.M."/>
            <person name="Pohl T."/>
            <person name="Merkel B.J."/>
            <person name="Hornburger P."/>
            <person name="Mueller R.-W."/>
            <person name="Bruemmer F."/>
            <person name="Labrenz M."/>
            <person name="Spormann A.M."/>
            <person name="Op den Camp H."/>
            <person name="Overmann J."/>
            <person name="Amann R."/>
            <person name="Jetten M.S.M."/>
            <person name="Mascher T."/>
            <person name="Medema M.H."/>
            <person name="Devos D.P."/>
            <person name="Kaster A.-K."/>
            <person name="Ovreas L."/>
            <person name="Rohde M."/>
            <person name="Galperin M.Y."/>
            <person name="Jogler C."/>
        </authorList>
    </citation>
    <scope>NUCLEOTIDE SEQUENCE [LARGE SCALE GENOMIC DNA]</scope>
    <source>
        <strain evidence="8 9">Pan216</strain>
    </source>
</reference>
<evidence type="ECO:0000313" key="8">
    <source>
        <dbReference type="EMBL" id="QDU63542.1"/>
    </source>
</evidence>
<evidence type="ECO:0000256" key="5">
    <source>
        <dbReference type="ARBA" id="ARBA00023163"/>
    </source>
</evidence>
<comment type="similarity">
    <text evidence="1">Belongs to the sigma-70 factor family. ECF subfamily.</text>
</comment>
<evidence type="ECO:0000259" key="6">
    <source>
        <dbReference type="Pfam" id="PF04542"/>
    </source>
</evidence>
<dbReference type="InterPro" id="IPR013325">
    <property type="entry name" value="RNA_pol_sigma_r2"/>
</dbReference>
<evidence type="ECO:0000259" key="7">
    <source>
        <dbReference type="Pfam" id="PF04545"/>
    </source>
</evidence>
<dbReference type="OrthoDB" id="9785675at2"/>
<evidence type="ECO:0000256" key="4">
    <source>
        <dbReference type="ARBA" id="ARBA00023125"/>
    </source>
</evidence>
<dbReference type="GO" id="GO:0003677">
    <property type="term" value="F:DNA binding"/>
    <property type="evidence" value="ECO:0007669"/>
    <property type="project" value="UniProtKB-KW"/>
</dbReference>
<dbReference type="Pfam" id="PF04542">
    <property type="entry name" value="Sigma70_r2"/>
    <property type="match status" value="1"/>
</dbReference>
<dbReference type="Proteomes" id="UP000317093">
    <property type="component" value="Chromosome"/>
</dbReference>
<accession>A0A518B9A7</accession>
<dbReference type="GO" id="GO:0006352">
    <property type="term" value="P:DNA-templated transcription initiation"/>
    <property type="evidence" value="ECO:0007669"/>
    <property type="project" value="InterPro"/>
</dbReference>
<feature type="domain" description="RNA polymerase sigma-70 region 2" evidence="6">
    <location>
        <begin position="23"/>
        <end position="84"/>
    </location>
</feature>
<dbReference type="CDD" id="cd06171">
    <property type="entry name" value="Sigma70_r4"/>
    <property type="match status" value="1"/>
</dbReference>
<dbReference type="KEGG" id="knv:Pan216_44220"/>
<dbReference type="RefSeq" id="WP_145261083.1">
    <property type="nucleotide sequence ID" value="NZ_CP036279.1"/>
</dbReference>
<dbReference type="NCBIfam" id="TIGR02937">
    <property type="entry name" value="sigma70-ECF"/>
    <property type="match status" value="1"/>
</dbReference>
<dbReference type="PANTHER" id="PTHR43133">
    <property type="entry name" value="RNA POLYMERASE ECF-TYPE SIGMA FACTO"/>
    <property type="match status" value="1"/>
</dbReference>
<dbReference type="PANTHER" id="PTHR43133:SF8">
    <property type="entry name" value="RNA POLYMERASE SIGMA FACTOR HI_1459-RELATED"/>
    <property type="match status" value="1"/>
</dbReference>
<evidence type="ECO:0000313" key="9">
    <source>
        <dbReference type="Proteomes" id="UP000317093"/>
    </source>
</evidence>
<gene>
    <name evidence="8" type="primary">sigW_4</name>
    <name evidence="8" type="ORF">Pan216_44220</name>
</gene>
<protein>
    <submittedName>
        <fullName evidence="8">ECF RNA polymerase sigma factor SigW</fullName>
    </submittedName>
</protein>